<dbReference type="PANTHER" id="PTHR32196">
    <property type="entry name" value="ABC TRANSPORTER PERMEASE PROTEIN YPHD-RELATED-RELATED"/>
    <property type="match status" value="1"/>
</dbReference>
<protein>
    <submittedName>
        <fullName evidence="8">Monosaccharide ABC transporter membrane protein, CUT2 family</fullName>
    </submittedName>
    <submittedName>
        <fullName evidence="7">Ribose transport system permease protein RbsC</fullName>
    </submittedName>
</protein>
<reference evidence="8 10" key="3">
    <citation type="submission" date="2016-10" db="EMBL/GenBank/DDBJ databases">
        <authorList>
            <person name="Varghese N."/>
            <person name="Submissions S."/>
        </authorList>
    </citation>
    <scope>NUCLEOTIDE SEQUENCE [LARGE SCALE GENOMIC DNA]</scope>
    <source>
        <strain evidence="8 10">CGMCC 1.7071</strain>
    </source>
</reference>
<dbReference type="CDD" id="cd06579">
    <property type="entry name" value="TM_PBP1_transp_AraH_like"/>
    <property type="match status" value="1"/>
</dbReference>
<feature type="transmembrane region" description="Helical" evidence="6">
    <location>
        <begin position="98"/>
        <end position="120"/>
    </location>
</feature>
<name>A0A1H8N1Z3_9HYPH</name>
<organism evidence="7 9">
    <name type="scientific">Rhizobium tibeticum</name>
    <dbReference type="NCBI Taxonomy" id="501024"/>
    <lineage>
        <taxon>Bacteria</taxon>
        <taxon>Pseudomonadati</taxon>
        <taxon>Pseudomonadota</taxon>
        <taxon>Alphaproteobacteria</taxon>
        <taxon>Hyphomicrobiales</taxon>
        <taxon>Rhizobiaceae</taxon>
        <taxon>Rhizobium/Agrobacterium group</taxon>
        <taxon>Rhizobium</taxon>
    </lineage>
</organism>
<dbReference type="Proteomes" id="UP000183063">
    <property type="component" value="Unassembled WGS sequence"/>
</dbReference>
<reference evidence="7" key="1">
    <citation type="submission" date="2016-10" db="EMBL/GenBank/DDBJ databases">
        <authorList>
            <person name="de Groot N.N."/>
        </authorList>
    </citation>
    <scope>NUCLEOTIDE SEQUENCE [LARGE SCALE GENOMIC DNA]</scope>
    <source>
        <strain evidence="7">CCBAU85039</strain>
    </source>
</reference>
<evidence type="ECO:0000313" key="9">
    <source>
        <dbReference type="Proteomes" id="UP000183063"/>
    </source>
</evidence>
<dbReference type="GO" id="GO:0005886">
    <property type="term" value="C:plasma membrane"/>
    <property type="evidence" value="ECO:0007669"/>
    <property type="project" value="UniProtKB-SubCell"/>
</dbReference>
<feature type="transmembrane region" description="Helical" evidence="6">
    <location>
        <begin position="272"/>
        <end position="291"/>
    </location>
</feature>
<reference evidence="9" key="2">
    <citation type="submission" date="2016-10" db="EMBL/GenBank/DDBJ databases">
        <authorList>
            <person name="Wibberg D."/>
        </authorList>
    </citation>
    <scope>NUCLEOTIDE SEQUENCE [LARGE SCALE GENOMIC DNA]</scope>
</reference>
<accession>A0A1H8N1Z3</accession>
<evidence type="ECO:0000256" key="3">
    <source>
        <dbReference type="ARBA" id="ARBA00022692"/>
    </source>
</evidence>
<feature type="transmembrane region" description="Helical" evidence="6">
    <location>
        <begin position="16"/>
        <end position="36"/>
    </location>
</feature>
<keyword evidence="3 6" id="KW-0812">Transmembrane</keyword>
<dbReference type="EMBL" id="FNXB01000028">
    <property type="protein sequence ID" value="SEI09963.1"/>
    <property type="molecule type" value="Genomic_DNA"/>
</dbReference>
<feature type="transmembrane region" description="Helical" evidence="6">
    <location>
        <begin position="127"/>
        <end position="148"/>
    </location>
</feature>
<keyword evidence="4 6" id="KW-1133">Transmembrane helix</keyword>
<feature type="transmembrane region" description="Helical" evidence="6">
    <location>
        <begin position="297"/>
        <end position="315"/>
    </location>
</feature>
<feature type="transmembrane region" description="Helical" evidence="6">
    <location>
        <begin position="250"/>
        <end position="267"/>
    </location>
</feature>
<evidence type="ECO:0000313" key="10">
    <source>
        <dbReference type="Proteomes" id="UP000198939"/>
    </source>
</evidence>
<feature type="transmembrane region" description="Helical" evidence="6">
    <location>
        <begin position="48"/>
        <end position="67"/>
    </location>
</feature>
<comment type="subcellular location">
    <subcellularLocation>
        <location evidence="1">Cell membrane</location>
        <topology evidence="1">Multi-pass membrane protein</topology>
    </subcellularLocation>
</comment>
<evidence type="ECO:0000313" key="7">
    <source>
        <dbReference type="EMBL" id="SEI09963.1"/>
    </source>
</evidence>
<dbReference type="EMBL" id="FOCV01000013">
    <property type="protein sequence ID" value="SEO23645.1"/>
    <property type="molecule type" value="Genomic_DNA"/>
</dbReference>
<evidence type="ECO:0000256" key="5">
    <source>
        <dbReference type="ARBA" id="ARBA00023136"/>
    </source>
</evidence>
<dbReference type="STRING" id="501024.RTCCBAU85039_4502"/>
<feature type="transmembrane region" description="Helical" evidence="6">
    <location>
        <begin position="74"/>
        <end position="92"/>
    </location>
</feature>
<evidence type="ECO:0000256" key="4">
    <source>
        <dbReference type="ARBA" id="ARBA00022989"/>
    </source>
</evidence>
<gene>
    <name evidence="7" type="primary">rbsC_8</name>
    <name evidence="7" type="ORF">RTCCBAU85039_4502</name>
    <name evidence="8" type="ORF">SAMN05216228_1013184</name>
</gene>
<keyword evidence="2" id="KW-1003">Cell membrane</keyword>
<sequence>MRQSIVPIRLRGRDPAVAIAFGCILLLVLGGSIYSSNFLSADYLLQQLKVASFLGVIATGMMMVILLGQIDLSVPWTVTAGAMMACAATAYGTSGSFLAIPFGIACGAAIGFVNGLAVAYLRIPSMIITLATNAVVQGLMVVYTGGFSPQDSASPAMRFLATGYMIPSVPNGVLVWLVVGILAVFLLTRTTFGRSLYAIGNRERAAYMSGIDTRRIALLAFVISGSLSALGGVLLAGYASKASQSMGDAYLLPSIAAVVLGGTHVLGGKGSYLGTVAGVILITLLQSILSVMQIEEAGRQLIYGVVIIGMLLLYGRQKLN</sequence>
<dbReference type="GO" id="GO:0022857">
    <property type="term" value="F:transmembrane transporter activity"/>
    <property type="evidence" value="ECO:0007669"/>
    <property type="project" value="InterPro"/>
</dbReference>
<evidence type="ECO:0000256" key="1">
    <source>
        <dbReference type="ARBA" id="ARBA00004651"/>
    </source>
</evidence>
<proteinExistence type="predicted"/>
<dbReference type="Pfam" id="PF02653">
    <property type="entry name" value="BPD_transp_2"/>
    <property type="match status" value="1"/>
</dbReference>
<feature type="transmembrane region" description="Helical" evidence="6">
    <location>
        <begin position="216"/>
        <end position="238"/>
    </location>
</feature>
<dbReference type="AlphaFoldDB" id="A0A1H8N1Z3"/>
<evidence type="ECO:0000313" key="8">
    <source>
        <dbReference type="EMBL" id="SEO23645.1"/>
    </source>
</evidence>
<evidence type="ECO:0000256" key="6">
    <source>
        <dbReference type="SAM" id="Phobius"/>
    </source>
</evidence>
<keyword evidence="5 6" id="KW-0472">Membrane</keyword>
<keyword evidence="10" id="KW-1185">Reference proteome</keyword>
<evidence type="ECO:0000256" key="2">
    <source>
        <dbReference type="ARBA" id="ARBA00022475"/>
    </source>
</evidence>
<feature type="transmembrane region" description="Helical" evidence="6">
    <location>
        <begin position="168"/>
        <end position="187"/>
    </location>
</feature>
<dbReference type="InterPro" id="IPR001851">
    <property type="entry name" value="ABC_transp_permease"/>
</dbReference>
<dbReference type="Proteomes" id="UP000198939">
    <property type="component" value="Unassembled WGS sequence"/>
</dbReference>